<evidence type="ECO:0000256" key="11">
    <source>
        <dbReference type="RuleBase" id="RU365090"/>
    </source>
</evidence>
<dbReference type="InterPro" id="IPR001453">
    <property type="entry name" value="MoaB/Mog_dom"/>
</dbReference>
<dbReference type="InterPro" id="IPR036688">
    <property type="entry name" value="MoeA_C_domain_IV_sf"/>
</dbReference>
<dbReference type="InterPro" id="IPR036425">
    <property type="entry name" value="MoaB/Mog-like_dom_sf"/>
</dbReference>
<dbReference type="STRING" id="34004.SAMN04488021_101118"/>
<protein>
    <recommendedName>
        <fullName evidence="11">Molybdopterin molybdenumtransferase</fullName>
        <ecNumber evidence="11">2.10.1.1</ecNumber>
    </recommendedName>
</protein>
<evidence type="ECO:0000256" key="8">
    <source>
        <dbReference type="ARBA" id="ARBA00022842"/>
    </source>
</evidence>
<dbReference type="Gene3D" id="2.40.340.10">
    <property type="entry name" value="MoeA, C-terminal, domain IV"/>
    <property type="match status" value="1"/>
</dbReference>
<evidence type="ECO:0000256" key="9">
    <source>
        <dbReference type="ARBA" id="ARBA00023150"/>
    </source>
</evidence>
<dbReference type="InterPro" id="IPR005110">
    <property type="entry name" value="MoeA_linker/N"/>
</dbReference>
<keyword evidence="9 11" id="KW-0501">Molybdenum cofactor biosynthesis</keyword>
<evidence type="ECO:0000256" key="2">
    <source>
        <dbReference type="ARBA" id="ARBA00002901"/>
    </source>
</evidence>
<dbReference type="NCBIfam" id="NF045515">
    <property type="entry name" value="Glp_gephyrin"/>
    <property type="match status" value="1"/>
</dbReference>
<accession>A0A1I2XAZ0</accession>
<comment type="cofactor">
    <cofactor evidence="1 11">
        <name>Mg(2+)</name>
        <dbReference type="ChEBI" id="CHEBI:18420"/>
    </cofactor>
</comment>
<evidence type="ECO:0000256" key="10">
    <source>
        <dbReference type="ARBA" id="ARBA00047317"/>
    </source>
</evidence>
<dbReference type="GO" id="GO:0005829">
    <property type="term" value="C:cytosol"/>
    <property type="evidence" value="ECO:0007669"/>
    <property type="project" value="TreeGrafter"/>
</dbReference>
<evidence type="ECO:0000256" key="1">
    <source>
        <dbReference type="ARBA" id="ARBA00001946"/>
    </source>
</evidence>
<evidence type="ECO:0000313" key="14">
    <source>
        <dbReference type="Proteomes" id="UP000183635"/>
    </source>
</evidence>
<dbReference type="FunFam" id="3.40.980.10:FF:000004">
    <property type="entry name" value="Molybdopterin molybdenumtransferase"/>
    <property type="match status" value="1"/>
</dbReference>
<dbReference type="RefSeq" id="WP_074965772.1">
    <property type="nucleotide sequence ID" value="NZ_CBCRYP010000005.1"/>
</dbReference>
<dbReference type="SUPFAM" id="SSF53218">
    <property type="entry name" value="Molybdenum cofactor biosynthesis proteins"/>
    <property type="match status" value="1"/>
</dbReference>
<dbReference type="Gene3D" id="3.40.980.10">
    <property type="entry name" value="MoaB/Mog-like domain"/>
    <property type="match status" value="1"/>
</dbReference>
<dbReference type="OrthoDB" id="9804758at2"/>
<evidence type="ECO:0000256" key="7">
    <source>
        <dbReference type="ARBA" id="ARBA00022723"/>
    </source>
</evidence>
<evidence type="ECO:0000256" key="5">
    <source>
        <dbReference type="ARBA" id="ARBA00022505"/>
    </source>
</evidence>
<evidence type="ECO:0000313" key="13">
    <source>
        <dbReference type="EMBL" id="SFH09171.1"/>
    </source>
</evidence>
<dbReference type="SUPFAM" id="SSF63867">
    <property type="entry name" value="MoeA C-terminal domain-like"/>
    <property type="match status" value="1"/>
</dbReference>
<dbReference type="SUPFAM" id="SSF63882">
    <property type="entry name" value="MoeA N-terminal region -like"/>
    <property type="match status" value="1"/>
</dbReference>
<keyword evidence="7 11" id="KW-0479">Metal-binding</keyword>
<organism evidence="13 14">
    <name type="scientific">Paracoccus aminovorans</name>
    <dbReference type="NCBI Taxonomy" id="34004"/>
    <lineage>
        <taxon>Bacteria</taxon>
        <taxon>Pseudomonadati</taxon>
        <taxon>Pseudomonadota</taxon>
        <taxon>Alphaproteobacteria</taxon>
        <taxon>Rhodobacterales</taxon>
        <taxon>Paracoccaceae</taxon>
        <taxon>Paracoccus</taxon>
    </lineage>
</organism>
<dbReference type="Proteomes" id="UP000183635">
    <property type="component" value="Unassembled WGS sequence"/>
</dbReference>
<evidence type="ECO:0000256" key="6">
    <source>
        <dbReference type="ARBA" id="ARBA00022679"/>
    </source>
</evidence>
<dbReference type="InterPro" id="IPR038987">
    <property type="entry name" value="MoeA-like"/>
</dbReference>
<comment type="similarity">
    <text evidence="4 11">Belongs to the MoeA family.</text>
</comment>
<feature type="domain" description="MoaB/Mog" evidence="12">
    <location>
        <begin position="170"/>
        <end position="307"/>
    </location>
</feature>
<comment type="function">
    <text evidence="2 11">Catalyzes the insertion of molybdate into adenylated molybdopterin with the concomitant release of AMP.</text>
</comment>
<dbReference type="AlphaFoldDB" id="A0A1I2XAZ0"/>
<name>A0A1I2XAZ0_9RHOB</name>
<dbReference type="Gene3D" id="2.170.190.11">
    <property type="entry name" value="Molybdopterin biosynthesis moea protein, domain 3"/>
    <property type="match status" value="1"/>
</dbReference>
<dbReference type="PANTHER" id="PTHR10192">
    <property type="entry name" value="MOLYBDOPTERIN BIOSYNTHESIS PROTEIN"/>
    <property type="match status" value="1"/>
</dbReference>
<comment type="pathway">
    <text evidence="3 11">Cofactor biosynthesis; molybdopterin biosynthesis.</text>
</comment>
<dbReference type="GO" id="GO:0061599">
    <property type="term" value="F:molybdopterin molybdotransferase activity"/>
    <property type="evidence" value="ECO:0007669"/>
    <property type="project" value="UniProtKB-UniRule"/>
</dbReference>
<keyword evidence="8 11" id="KW-0460">Magnesium</keyword>
<dbReference type="Gene3D" id="3.90.105.10">
    <property type="entry name" value="Molybdopterin biosynthesis moea protein, domain 2"/>
    <property type="match status" value="1"/>
</dbReference>
<reference evidence="13 14" key="1">
    <citation type="submission" date="2016-10" db="EMBL/GenBank/DDBJ databases">
        <authorList>
            <person name="de Groot N.N."/>
        </authorList>
    </citation>
    <scope>NUCLEOTIDE SEQUENCE [LARGE SCALE GENOMIC DNA]</scope>
    <source>
        <strain evidence="13 14">DSM 8537</strain>
    </source>
</reference>
<gene>
    <name evidence="13" type="ORF">SAMN04488021_101118</name>
</gene>
<proteinExistence type="inferred from homology"/>
<dbReference type="GO" id="GO:0046872">
    <property type="term" value="F:metal ion binding"/>
    <property type="evidence" value="ECO:0007669"/>
    <property type="project" value="UniProtKB-UniRule"/>
</dbReference>
<sequence>MISVDEARALVLALANPPETEEIPLHQALGRAMAAPALARLTQPPFDASAMDGYALRSADLPGPLTVIGTAAAGVPYEGETPPGSAIRIFTGAPVPAGYDRVMIQEIVTREGDRITVDGAGSNLNIRAKGNDFSQGSVFHPPRPLRPADLALLAAMNVPRITVARRPRVAVLAGGDELVPPGSQPAPGQIVSSNDIAIAALAREVGAEPLVLPLARDTEASLRERFAQAEGCDLIVTIGGASVGDHDLIAKVSADLGMQRSFYKLAMRPGKPLMAGRMGKAAMLGLPGNPVSAMVCAKLFMQPLIRAMQGLPPGPQLARAVLARDLPPEGDRQHYLRARLAPGDGLPRIDPFTDQDSARLWVLAEADALLMRPAHDPARRAGETVEFLPF</sequence>
<evidence type="ECO:0000256" key="4">
    <source>
        <dbReference type="ARBA" id="ARBA00010763"/>
    </source>
</evidence>
<dbReference type="UniPathway" id="UPA00344"/>
<dbReference type="InterPro" id="IPR005111">
    <property type="entry name" value="MoeA_C_domain_IV"/>
</dbReference>
<dbReference type="InterPro" id="IPR036135">
    <property type="entry name" value="MoeA_linker/N_sf"/>
</dbReference>
<evidence type="ECO:0000256" key="3">
    <source>
        <dbReference type="ARBA" id="ARBA00005046"/>
    </source>
</evidence>
<dbReference type="CDD" id="cd00887">
    <property type="entry name" value="MoeA"/>
    <property type="match status" value="1"/>
</dbReference>
<keyword evidence="14" id="KW-1185">Reference proteome</keyword>
<dbReference type="PANTHER" id="PTHR10192:SF5">
    <property type="entry name" value="GEPHYRIN"/>
    <property type="match status" value="1"/>
</dbReference>
<keyword evidence="5 11" id="KW-0500">Molybdenum</keyword>
<keyword evidence="6 11" id="KW-0808">Transferase</keyword>
<dbReference type="Pfam" id="PF03453">
    <property type="entry name" value="MoeA_N"/>
    <property type="match status" value="1"/>
</dbReference>
<dbReference type="Pfam" id="PF03454">
    <property type="entry name" value="MoeA_C"/>
    <property type="match status" value="1"/>
</dbReference>
<dbReference type="SMART" id="SM00852">
    <property type="entry name" value="MoCF_biosynth"/>
    <property type="match status" value="1"/>
</dbReference>
<evidence type="ECO:0000259" key="12">
    <source>
        <dbReference type="SMART" id="SM00852"/>
    </source>
</evidence>
<dbReference type="Pfam" id="PF00994">
    <property type="entry name" value="MoCF_biosynth"/>
    <property type="match status" value="1"/>
</dbReference>
<dbReference type="EC" id="2.10.1.1" evidence="11"/>
<dbReference type="EMBL" id="FOPU01000001">
    <property type="protein sequence ID" value="SFH09171.1"/>
    <property type="molecule type" value="Genomic_DNA"/>
</dbReference>
<dbReference type="GO" id="GO:0006777">
    <property type="term" value="P:Mo-molybdopterin cofactor biosynthetic process"/>
    <property type="evidence" value="ECO:0007669"/>
    <property type="project" value="UniProtKB-UniRule"/>
</dbReference>
<comment type="catalytic activity">
    <reaction evidence="10">
        <text>adenylyl-molybdopterin + molybdate = Mo-molybdopterin + AMP + H(+)</text>
        <dbReference type="Rhea" id="RHEA:35047"/>
        <dbReference type="ChEBI" id="CHEBI:15378"/>
        <dbReference type="ChEBI" id="CHEBI:36264"/>
        <dbReference type="ChEBI" id="CHEBI:62727"/>
        <dbReference type="ChEBI" id="CHEBI:71302"/>
        <dbReference type="ChEBI" id="CHEBI:456215"/>
        <dbReference type="EC" id="2.10.1.1"/>
    </reaction>
</comment>